<protein>
    <submittedName>
        <fullName evidence="3">N-acylglucosamine 2-epimerase</fullName>
    </submittedName>
</protein>
<evidence type="ECO:0000256" key="2">
    <source>
        <dbReference type="ARBA" id="ARBA00023235"/>
    </source>
</evidence>
<proteinExistence type="inferred from homology"/>
<organism evidence="3 4">
    <name type="scientific">Pauljensenia hongkongensis</name>
    <dbReference type="NCBI Taxonomy" id="178339"/>
    <lineage>
        <taxon>Bacteria</taxon>
        <taxon>Bacillati</taxon>
        <taxon>Actinomycetota</taxon>
        <taxon>Actinomycetes</taxon>
        <taxon>Actinomycetales</taxon>
        <taxon>Actinomycetaceae</taxon>
        <taxon>Pauljensenia</taxon>
    </lineage>
</organism>
<dbReference type="InterPro" id="IPR012341">
    <property type="entry name" value="6hp_glycosidase-like_sf"/>
</dbReference>
<dbReference type="RefSeq" id="WP_009743523.1">
    <property type="nucleotide sequence ID" value="NZ_CP017298.1"/>
</dbReference>
<comment type="similarity">
    <text evidence="1">Belongs to the N-acylglucosamine 2-epimerase family.</text>
</comment>
<dbReference type="GO" id="GO:0005975">
    <property type="term" value="P:carbohydrate metabolic process"/>
    <property type="evidence" value="ECO:0007669"/>
    <property type="project" value="InterPro"/>
</dbReference>
<dbReference type="OrthoDB" id="9806359at2"/>
<gene>
    <name evidence="3" type="ORF">BH719_04225</name>
</gene>
<dbReference type="Gene3D" id="1.50.10.10">
    <property type="match status" value="1"/>
</dbReference>
<dbReference type="EMBL" id="CP017298">
    <property type="protein sequence ID" value="AOS47161.1"/>
    <property type="molecule type" value="Genomic_DNA"/>
</dbReference>
<name>A0A1D8B1Z9_9ACTO</name>
<dbReference type="Proteomes" id="UP000095214">
    <property type="component" value="Chromosome"/>
</dbReference>
<keyword evidence="4" id="KW-1185">Reference proteome</keyword>
<dbReference type="GO" id="GO:0016853">
    <property type="term" value="F:isomerase activity"/>
    <property type="evidence" value="ECO:0007669"/>
    <property type="project" value="UniProtKB-KW"/>
</dbReference>
<accession>A0A1D8B1Z9</accession>
<evidence type="ECO:0000313" key="3">
    <source>
        <dbReference type="EMBL" id="AOS47161.1"/>
    </source>
</evidence>
<dbReference type="SUPFAM" id="SSF48208">
    <property type="entry name" value="Six-hairpin glycosidases"/>
    <property type="match status" value="1"/>
</dbReference>
<evidence type="ECO:0000256" key="1">
    <source>
        <dbReference type="ARBA" id="ARBA00008558"/>
    </source>
</evidence>
<sequence length="422" mass="44464">MNAPWNDAALAGAFGQDFDALVAFASRAKAPIGYGFLRADGSVDVGRPASLWINARMTATFALAQERGTEGAAHLVQHGLEALSGPFASPGGGWYGALVPATESGPAPLPGARTDQGSLAALIVAACGAARAGHDRGRELLARALADQEAHWWDPGSGMPRHSWDPGYSRPGALRRLGDALSTADAYMSAWRVCGDRAWLDRARSIMRFTGEAAARSGWVLPDLFDAHWRPLPSGAALDADEARAGSLVASDGGAVAARTWDLVVPGDSLPGLGLRAVRLIARLARILDGLGEPPSPWMYDTAVAVYDRSQSDGWAQGGGFLLSVDGAGRPSVESRMWWVACEALRAAHGLGQWASTRGDGATAARLATDYARTVAWTDERLRAGQGRWIHELAPDGSVSTRVWEGRPDAYAAAAALLRLDV</sequence>
<dbReference type="Pfam" id="PF07221">
    <property type="entry name" value="GlcNAc_2-epim"/>
    <property type="match status" value="1"/>
</dbReference>
<dbReference type="KEGG" id="phon:BH719_04225"/>
<evidence type="ECO:0000313" key="4">
    <source>
        <dbReference type="Proteomes" id="UP000095214"/>
    </source>
</evidence>
<dbReference type="STRING" id="178339.BH719_04225"/>
<keyword evidence="2" id="KW-0413">Isomerase</keyword>
<dbReference type="InterPro" id="IPR008928">
    <property type="entry name" value="6-hairpin_glycosidase_sf"/>
</dbReference>
<reference evidence="3 4" key="1">
    <citation type="submission" date="2016-09" db="EMBL/GenBank/DDBJ databases">
        <title>Complete genome sequence of Actinomyces hongkongensis HKU8.</title>
        <authorList>
            <person name="Gao Y.-X."/>
            <person name="Zhou Y.-Y."/>
            <person name="Xie Y."/>
            <person name="Wang M."/>
            <person name="Wang S.-J."/>
            <person name="Shen S.-G."/>
        </authorList>
    </citation>
    <scope>NUCLEOTIDE SEQUENCE [LARGE SCALE GENOMIC DNA]</scope>
    <source>
        <strain evidence="3 4">HKU8</strain>
    </source>
</reference>
<dbReference type="InterPro" id="IPR010819">
    <property type="entry name" value="AGE/CE"/>
</dbReference>
<dbReference type="AlphaFoldDB" id="A0A1D8B1Z9"/>